<proteinExistence type="predicted"/>
<name>A0A6A6CMJ8_ZASCE</name>
<dbReference type="EMBL" id="ML993593">
    <property type="protein sequence ID" value="KAF2167380.1"/>
    <property type="molecule type" value="Genomic_DNA"/>
</dbReference>
<sequence>MPRVLYSLGGHGPPRQNINTFEIPSNFLFFPLQSKCAKTPRCRVSHQHRDRRQCSPLSALIAGKERGPHLTTLLAFASAQSRATLCYPCRRALLQSTQTSAYRHDEGPGVFAYERLSTNTSALTISIPPAVAISYAS</sequence>
<organism evidence="1 2">
    <name type="scientific">Zasmidium cellare ATCC 36951</name>
    <dbReference type="NCBI Taxonomy" id="1080233"/>
    <lineage>
        <taxon>Eukaryota</taxon>
        <taxon>Fungi</taxon>
        <taxon>Dikarya</taxon>
        <taxon>Ascomycota</taxon>
        <taxon>Pezizomycotina</taxon>
        <taxon>Dothideomycetes</taxon>
        <taxon>Dothideomycetidae</taxon>
        <taxon>Mycosphaerellales</taxon>
        <taxon>Mycosphaerellaceae</taxon>
        <taxon>Zasmidium</taxon>
    </lineage>
</organism>
<dbReference type="GeneID" id="54565818"/>
<dbReference type="RefSeq" id="XP_033668269.1">
    <property type="nucleotide sequence ID" value="XM_033812546.1"/>
</dbReference>
<gene>
    <name evidence="1" type="ORF">M409DRAFT_53984</name>
</gene>
<evidence type="ECO:0000313" key="1">
    <source>
        <dbReference type="EMBL" id="KAF2167380.1"/>
    </source>
</evidence>
<accession>A0A6A6CMJ8</accession>
<dbReference type="Proteomes" id="UP000799537">
    <property type="component" value="Unassembled WGS sequence"/>
</dbReference>
<protein>
    <submittedName>
        <fullName evidence="1">Uncharacterized protein</fullName>
    </submittedName>
</protein>
<keyword evidence="2" id="KW-1185">Reference proteome</keyword>
<reference evidence="1" key="1">
    <citation type="journal article" date="2020" name="Stud. Mycol.">
        <title>101 Dothideomycetes genomes: a test case for predicting lifestyles and emergence of pathogens.</title>
        <authorList>
            <person name="Haridas S."/>
            <person name="Albert R."/>
            <person name="Binder M."/>
            <person name="Bloem J."/>
            <person name="Labutti K."/>
            <person name="Salamov A."/>
            <person name="Andreopoulos B."/>
            <person name="Baker S."/>
            <person name="Barry K."/>
            <person name="Bills G."/>
            <person name="Bluhm B."/>
            <person name="Cannon C."/>
            <person name="Castanera R."/>
            <person name="Culley D."/>
            <person name="Daum C."/>
            <person name="Ezra D."/>
            <person name="Gonzalez J."/>
            <person name="Henrissat B."/>
            <person name="Kuo A."/>
            <person name="Liang C."/>
            <person name="Lipzen A."/>
            <person name="Lutzoni F."/>
            <person name="Magnuson J."/>
            <person name="Mondo S."/>
            <person name="Nolan M."/>
            <person name="Ohm R."/>
            <person name="Pangilinan J."/>
            <person name="Park H.-J."/>
            <person name="Ramirez L."/>
            <person name="Alfaro M."/>
            <person name="Sun H."/>
            <person name="Tritt A."/>
            <person name="Yoshinaga Y."/>
            <person name="Zwiers L.-H."/>
            <person name="Turgeon B."/>
            <person name="Goodwin S."/>
            <person name="Spatafora J."/>
            <person name="Crous P."/>
            <person name="Grigoriev I."/>
        </authorList>
    </citation>
    <scope>NUCLEOTIDE SEQUENCE</scope>
    <source>
        <strain evidence="1">ATCC 36951</strain>
    </source>
</reference>
<evidence type="ECO:0000313" key="2">
    <source>
        <dbReference type="Proteomes" id="UP000799537"/>
    </source>
</evidence>
<dbReference type="AlphaFoldDB" id="A0A6A6CMJ8"/>